<keyword evidence="4" id="KW-1185">Reference proteome</keyword>
<evidence type="ECO:0000313" key="3">
    <source>
        <dbReference type="EMBL" id="MCX2972057.1"/>
    </source>
</evidence>
<organism evidence="3 4">
    <name type="scientific">Candidatus Seongchinamella marina</name>
    <dbReference type="NCBI Taxonomy" id="2518990"/>
    <lineage>
        <taxon>Bacteria</taxon>
        <taxon>Pseudomonadati</taxon>
        <taxon>Pseudomonadota</taxon>
        <taxon>Gammaproteobacteria</taxon>
        <taxon>Cellvibrionales</taxon>
        <taxon>Halieaceae</taxon>
        <taxon>Seongchinamella</taxon>
    </lineage>
</organism>
<dbReference type="Gene3D" id="3.30.1370.60">
    <property type="entry name" value="Hypothetical oxidoreductase yiak, domain 2"/>
    <property type="match status" value="1"/>
</dbReference>
<dbReference type="InterPro" id="IPR043143">
    <property type="entry name" value="Mal/L-sulf/L-lact_DH-like_NADP"/>
</dbReference>
<proteinExistence type="inferred from homology"/>
<dbReference type="InterPro" id="IPR036111">
    <property type="entry name" value="Mal/L-sulfo/L-lacto_DH-like_sf"/>
</dbReference>
<dbReference type="SUPFAM" id="SSF89733">
    <property type="entry name" value="L-sulfolactate dehydrogenase-like"/>
    <property type="match status" value="1"/>
</dbReference>
<dbReference type="PANTHER" id="PTHR11091:SF0">
    <property type="entry name" value="MALATE DEHYDROGENASE"/>
    <property type="match status" value="1"/>
</dbReference>
<comment type="similarity">
    <text evidence="1">Belongs to the LDH2/MDH2 oxidoreductase family.</text>
</comment>
<comment type="caution">
    <text evidence="3">The sequence shown here is derived from an EMBL/GenBank/DDBJ whole genome shotgun (WGS) entry which is preliminary data.</text>
</comment>
<reference evidence="3" key="1">
    <citation type="submission" date="2019-02" db="EMBL/GenBank/DDBJ databases">
        <authorList>
            <person name="Li S.-H."/>
        </authorList>
    </citation>
    <scope>NUCLEOTIDE SEQUENCE</scope>
    <source>
        <strain evidence="3">IMCC8485</strain>
    </source>
</reference>
<protein>
    <submittedName>
        <fullName evidence="3">Malate/L-lactate dehydrogenase subfamily protein</fullName>
    </submittedName>
</protein>
<evidence type="ECO:0000313" key="4">
    <source>
        <dbReference type="Proteomes" id="UP001143307"/>
    </source>
</evidence>
<evidence type="ECO:0000256" key="1">
    <source>
        <dbReference type="ARBA" id="ARBA00006056"/>
    </source>
</evidence>
<dbReference type="PANTHER" id="PTHR11091">
    <property type="entry name" value="OXIDOREDUCTASE-RELATED"/>
    <property type="match status" value="1"/>
</dbReference>
<keyword evidence="2" id="KW-0560">Oxidoreductase</keyword>
<dbReference type="RefSeq" id="WP_279251123.1">
    <property type="nucleotide sequence ID" value="NZ_SHNP01000001.1"/>
</dbReference>
<dbReference type="InterPro" id="IPR003767">
    <property type="entry name" value="Malate/L-lactate_DH-like"/>
</dbReference>
<dbReference type="EMBL" id="SHNP01000001">
    <property type="protein sequence ID" value="MCX2972057.1"/>
    <property type="molecule type" value="Genomic_DNA"/>
</dbReference>
<gene>
    <name evidence="3" type="ORF">EYC87_00470</name>
</gene>
<dbReference type="Gene3D" id="1.10.1530.10">
    <property type="match status" value="1"/>
</dbReference>
<dbReference type="Pfam" id="PF02615">
    <property type="entry name" value="Ldh_2"/>
    <property type="match status" value="1"/>
</dbReference>
<dbReference type="Proteomes" id="UP001143307">
    <property type="component" value="Unassembled WGS sequence"/>
</dbReference>
<dbReference type="InterPro" id="IPR043144">
    <property type="entry name" value="Mal/L-sulf/L-lact_DH-like_ah"/>
</dbReference>
<sequence length="375" mass="40716">MAEQVRTENPEFLHFSLSQVAQGAGMSEEHAGYIADAIVFAHRQGKLNQGLGVYEAIDLVLEIGVLDPFAVPELVDEGPAFAVFDGKGSSGYYTLTLMAKAAIEKAREYGIAIAFGGNHNDGGSFASYVHMAYEQGMVGIASNNTVPLAAPFGAMENMLSCPPFDAIIPSGKEPPIWASLKFAEWYDADISEAVLQDKPMKGKWLIDPESGELTDNAKPYAKPIPGYGRVWDATCAGQIETPRTYALNLWNEGMCSIINPLGKPSTELPTIEDFAAGNAAPSVGGSYFMCIDPSRFGPLAAVQERSDKFINKVRNAKPRPGHRVRIPGESGYRSLTQNEPTVEVLENHWAPFFDNIAVKYGLTESGLREAFKNEQ</sequence>
<evidence type="ECO:0000256" key="2">
    <source>
        <dbReference type="ARBA" id="ARBA00023002"/>
    </source>
</evidence>
<name>A0ABT3SQ03_9GAMM</name>
<accession>A0ABT3SQ03</accession>